<dbReference type="GO" id="GO:0043171">
    <property type="term" value="P:peptide catabolic process"/>
    <property type="evidence" value="ECO:0007669"/>
    <property type="project" value="TreeGrafter"/>
</dbReference>
<gene>
    <name evidence="9" type="ORF">JBS370_LOCUS33457</name>
</gene>
<dbReference type="PANTHER" id="PTHR43690:SF18">
    <property type="entry name" value="INSULIN-DEGRADING ENZYME-RELATED"/>
    <property type="match status" value="1"/>
</dbReference>
<dbReference type="GO" id="GO:0004222">
    <property type="term" value="F:metalloendopeptidase activity"/>
    <property type="evidence" value="ECO:0007669"/>
    <property type="project" value="TreeGrafter"/>
</dbReference>
<dbReference type="Pfam" id="PF16187">
    <property type="entry name" value="Peptidase_M16_M"/>
    <property type="match status" value="1"/>
</dbReference>
<organism evidence="9 10">
    <name type="scientific">Rotaria sordida</name>
    <dbReference type="NCBI Taxonomy" id="392033"/>
    <lineage>
        <taxon>Eukaryota</taxon>
        <taxon>Metazoa</taxon>
        <taxon>Spiralia</taxon>
        <taxon>Gnathifera</taxon>
        <taxon>Rotifera</taxon>
        <taxon>Eurotatoria</taxon>
        <taxon>Bdelloidea</taxon>
        <taxon>Philodinida</taxon>
        <taxon>Philodinidae</taxon>
        <taxon>Rotaria</taxon>
    </lineage>
</organism>
<proteinExistence type="inferred from homology"/>
<accession>A0A819XF85</accession>
<dbReference type="InterPro" id="IPR050626">
    <property type="entry name" value="Peptidase_M16"/>
</dbReference>
<keyword evidence="5" id="KW-0862">Zinc</keyword>
<comment type="caution">
    <text evidence="9">The sequence shown here is derived from an EMBL/GenBank/DDBJ whole genome shotgun (WGS) entry which is preliminary data.</text>
</comment>
<dbReference type="Gene3D" id="3.30.830.10">
    <property type="entry name" value="Metalloenzyme, LuxS/M16 peptidase-like"/>
    <property type="match status" value="4"/>
</dbReference>
<comment type="similarity">
    <text evidence="1">Belongs to the peptidase M16 family.</text>
</comment>
<dbReference type="GO" id="GO:0046872">
    <property type="term" value="F:metal ion binding"/>
    <property type="evidence" value="ECO:0007669"/>
    <property type="project" value="UniProtKB-KW"/>
</dbReference>
<dbReference type="AlphaFoldDB" id="A0A819XF85"/>
<dbReference type="GO" id="GO:0005829">
    <property type="term" value="C:cytosol"/>
    <property type="evidence" value="ECO:0007669"/>
    <property type="project" value="TreeGrafter"/>
</dbReference>
<protein>
    <recommendedName>
        <fullName evidence="11">Insulin-degrading enzyme</fullName>
    </recommendedName>
</protein>
<evidence type="ECO:0000256" key="3">
    <source>
        <dbReference type="ARBA" id="ARBA00022723"/>
    </source>
</evidence>
<evidence type="ECO:0000256" key="4">
    <source>
        <dbReference type="ARBA" id="ARBA00022801"/>
    </source>
</evidence>
<keyword evidence="2" id="KW-0645">Protease</keyword>
<evidence type="ECO:0000256" key="5">
    <source>
        <dbReference type="ARBA" id="ARBA00022833"/>
    </source>
</evidence>
<dbReference type="GO" id="GO:0005739">
    <property type="term" value="C:mitochondrion"/>
    <property type="evidence" value="ECO:0007669"/>
    <property type="project" value="TreeGrafter"/>
</dbReference>
<evidence type="ECO:0000256" key="1">
    <source>
        <dbReference type="ARBA" id="ARBA00007261"/>
    </source>
</evidence>
<feature type="domain" description="Peptidase M16 middle/third" evidence="8">
    <location>
        <begin position="295"/>
        <end position="451"/>
    </location>
</feature>
<dbReference type="SUPFAM" id="SSF63411">
    <property type="entry name" value="LuxS/MPP-like metallohydrolase"/>
    <property type="match status" value="2"/>
</dbReference>
<evidence type="ECO:0000313" key="10">
    <source>
        <dbReference type="Proteomes" id="UP000663836"/>
    </source>
</evidence>
<evidence type="ECO:0000313" key="9">
    <source>
        <dbReference type="EMBL" id="CAF4140246.1"/>
    </source>
</evidence>
<dbReference type="EMBL" id="CAJOBD010009705">
    <property type="protein sequence ID" value="CAF4140246.1"/>
    <property type="molecule type" value="Genomic_DNA"/>
</dbReference>
<dbReference type="PANTHER" id="PTHR43690">
    <property type="entry name" value="NARDILYSIN"/>
    <property type="match status" value="1"/>
</dbReference>
<keyword evidence="3" id="KW-0479">Metal-binding</keyword>
<evidence type="ECO:0000256" key="6">
    <source>
        <dbReference type="ARBA" id="ARBA00023049"/>
    </source>
</evidence>
<feature type="domain" description="Peptidase M16 N-terminal" evidence="7">
    <location>
        <begin position="1"/>
        <end position="90"/>
    </location>
</feature>
<reference evidence="9" key="1">
    <citation type="submission" date="2021-02" db="EMBL/GenBank/DDBJ databases">
        <authorList>
            <person name="Nowell W R."/>
        </authorList>
    </citation>
    <scope>NUCLEOTIDE SEQUENCE</scope>
</reference>
<feature type="non-terminal residue" evidence="9">
    <location>
        <position position="459"/>
    </location>
</feature>
<name>A0A819XF85_9BILA</name>
<keyword evidence="4" id="KW-0378">Hydrolase</keyword>
<evidence type="ECO:0008006" key="11">
    <source>
        <dbReference type="Google" id="ProtNLM"/>
    </source>
</evidence>
<dbReference type="InterPro" id="IPR011765">
    <property type="entry name" value="Pept_M16_N"/>
</dbReference>
<evidence type="ECO:0000256" key="2">
    <source>
        <dbReference type="ARBA" id="ARBA00022670"/>
    </source>
</evidence>
<keyword evidence="6" id="KW-0482">Metalloprotease</keyword>
<dbReference type="Pfam" id="PF00675">
    <property type="entry name" value="Peptidase_M16"/>
    <property type="match status" value="1"/>
</dbReference>
<dbReference type="Proteomes" id="UP000663836">
    <property type="component" value="Unassembled WGS sequence"/>
</dbReference>
<evidence type="ECO:0000259" key="7">
    <source>
        <dbReference type="Pfam" id="PF00675"/>
    </source>
</evidence>
<sequence>YPGENEYSKLIQNNGGYSNAFTSASHTNYHFDIHPSLLSDALDVFAQFFISPLFLPSSINRELQAVHSEFESNLFQDSWRIPQVQKSTANSEHSYSRFASGNIETLQTIPKRCEVDIRQILLNFYENEYSANRMSLAVLGNQSLGELQSFVVRSFTKIANKQLLIQNYPADPIGGTKRKTVSYIVPITKCRSMTITWVVPDHRELYYCNSESYLAFLIHHEGVGSILHHLKRLGLATELFASGGTNFAPGFNFFVIDLELTIDGLERWQDVAYLIYQYMTMIRKEEPKEWIFHERKDYPLTDCLFGNYDMREFRPDLIRELLDEYLIPSKMRIFPIGEEFTTIATEKEKWYGTQYKQEYLCEEFIRKCETCDMIPDIHMPLPNDFIPTDFRLYHNQQENEFFRLYYAEDAFYKLPKAFINFELRNRLVNVDPIHLNMNSIYVEFVKDSLSDIGVVQETV</sequence>
<evidence type="ECO:0000259" key="8">
    <source>
        <dbReference type="Pfam" id="PF16187"/>
    </source>
</evidence>
<dbReference type="InterPro" id="IPR011249">
    <property type="entry name" value="Metalloenz_LuxS/M16"/>
</dbReference>
<dbReference type="InterPro" id="IPR032632">
    <property type="entry name" value="Peptidase_M16_M"/>
</dbReference>
<dbReference type="GO" id="GO:0051603">
    <property type="term" value="P:proteolysis involved in protein catabolic process"/>
    <property type="evidence" value="ECO:0007669"/>
    <property type="project" value="TreeGrafter"/>
</dbReference>